<dbReference type="InterPro" id="IPR013618">
    <property type="entry name" value="TMTC_DUF1736"/>
</dbReference>
<dbReference type="OMA" id="SGKAHFQ"/>
<keyword evidence="9 13" id="KW-0802">TPR repeat</keyword>
<evidence type="ECO:0000256" key="4">
    <source>
        <dbReference type="ARBA" id="ARBA00007882"/>
    </source>
</evidence>
<dbReference type="AlphaFoldDB" id="A7S8L8"/>
<keyword evidence="11 14" id="KW-1133">Transmembrane helix</keyword>
<keyword evidence="12 14" id="KW-0472">Membrane</keyword>
<evidence type="ECO:0000256" key="14">
    <source>
        <dbReference type="SAM" id="Phobius"/>
    </source>
</evidence>
<dbReference type="EC" id="2.4.1.109" evidence="5"/>
<comment type="pathway">
    <text evidence="3">Protein modification; protein glycosylation.</text>
</comment>
<dbReference type="InterPro" id="IPR052346">
    <property type="entry name" value="O-mannosyl-transferase_TMTC"/>
</dbReference>
<dbReference type="Gene3D" id="1.25.40.10">
    <property type="entry name" value="Tetratricopeptide repeat domain"/>
    <property type="match status" value="1"/>
</dbReference>
<dbReference type="GO" id="GO:0035269">
    <property type="term" value="P:protein O-linked glycosylation via mannose"/>
    <property type="evidence" value="ECO:0000318"/>
    <property type="project" value="GO_Central"/>
</dbReference>
<feature type="transmembrane region" description="Helical" evidence="14">
    <location>
        <begin position="362"/>
        <end position="389"/>
    </location>
</feature>
<feature type="repeat" description="TPR" evidence="13">
    <location>
        <begin position="498"/>
        <end position="531"/>
    </location>
</feature>
<keyword evidence="6" id="KW-0808">Transferase</keyword>
<proteinExistence type="inferred from homology"/>
<evidence type="ECO:0000256" key="6">
    <source>
        <dbReference type="ARBA" id="ARBA00022679"/>
    </source>
</evidence>
<protein>
    <recommendedName>
        <fullName evidence="5">dolichyl-phosphate-mannose--protein mannosyltransferase</fullName>
        <ecNumber evidence="5">2.4.1.109</ecNumber>
    </recommendedName>
</protein>
<dbReference type="PANTHER" id="PTHR44227">
    <property type="match status" value="1"/>
</dbReference>
<evidence type="ECO:0000313" key="17">
    <source>
        <dbReference type="Proteomes" id="UP000001593"/>
    </source>
</evidence>
<feature type="non-terminal residue" evidence="16">
    <location>
        <position position="579"/>
    </location>
</feature>
<dbReference type="Pfam" id="PF13181">
    <property type="entry name" value="TPR_8"/>
    <property type="match status" value="1"/>
</dbReference>
<dbReference type="GO" id="GO:0005783">
    <property type="term" value="C:endoplasmic reticulum"/>
    <property type="evidence" value="ECO:0000318"/>
    <property type="project" value="GO_Central"/>
</dbReference>
<evidence type="ECO:0000256" key="11">
    <source>
        <dbReference type="ARBA" id="ARBA00022989"/>
    </source>
</evidence>
<feature type="transmembrane region" description="Helical" evidence="14">
    <location>
        <begin position="336"/>
        <end position="356"/>
    </location>
</feature>
<feature type="domain" description="DUF1736" evidence="15">
    <location>
        <begin position="274"/>
        <end position="344"/>
    </location>
</feature>
<organism evidence="16 17">
    <name type="scientific">Nematostella vectensis</name>
    <name type="common">Starlet sea anemone</name>
    <dbReference type="NCBI Taxonomy" id="45351"/>
    <lineage>
        <taxon>Eukaryota</taxon>
        <taxon>Metazoa</taxon>
        <taxon>Cnidaria</taxon>
        <taxon>Anthozoa</taxon>
        <taxon>Hexacorallia</taxon>
        <taxon>Actiniaria</taxon>
        <taxon>Edwardsiidae</taxon>
        <taxon>Nematostella</taxon>
    </lineage>
</organism>
<evidence type="ECO:0000259" key="15">
    <source>
        <dbReference type="Pfam" id="PF08409"/>
    </source>
</evidence>
<dbReference type="SUPFAM" id="SSF48452">
    <property type="entry name" value="TPR-like"/>
    <property type="match status" value="1"/>
</dbReference>
<evidence type="ECO:0000313" key="16">
    <source>
        <dbReference type="EMBL" id="EDO39963.1"/>
    </source>
</evidence>
<evidence type="ECO:0000256" key="7">
    <source>
        <dbReference type="ARBA" id="ARBA00022692"/>
    </source>
</evidence>
<name>A7S8L8_NEMVE</name>
<dbReference type="eggNOG" id="KOG1124">
    <property type="taxonomic scope" value="Eukaryota"/>
</dbReference>
<dbReference type="GO" id="GO:0000030">
    <property type="term" value="F:mannosyltransferase activity"/>
    <property type="evidence" value="ECO:0000318"/>
    <property type="project" value="GO_Central"/>
</dbReference>
<evidence type="ECO:0000256" key="1">
    <source>
        <dbReference type="ARBA" id="ARBA00004141"/>
    </source>
</evidence>
<sequence length="579" mass="64691">KQLVAVVSTLCFLNSLPGELVFDDHEVIATNLDVRPHSSLTSIFRNDFWGEPLDSNHSHKSYRPATILTFRLNYLIHGLQPLGYHVVNVGMHVAVSVLFVSACDVIFQGLTSSDSATLLAGLIFAIHPIHTEAVANVTGRADVQCALFYLLSFLSFTKSPHPSLHGSSRTNPSLHDGCRPASYSKPWMAACLLFSVVALLSKEQGVTVLAICVIYDVIYVCNITMGTVKELMFCTERHKSSHTNKRSLVERVIIISAFCIFLLYIRIVIIGGGLPTSFVESDNPTYFHPDKWTRVRTYSFILAKNAWFLMVPSSLCYDWSMDSIPRVESIWDERNLISFGFLSYCHSGPLLSAIAYSRNGRIVLFGLVMVVVPFLPASNLFVPVGFVIAERVLYIPSMGYCVLLSLGIRVTCGIMESASKDEEETNVLVYTLLLTFAAKTVHRNSEWYDTGTLAASGLRVNPENAKIHLTMGNYFAKKGLLLCEKFYRQSIKLRPHYVTAWVNLGLVLVNTDREKEAESAYNIALSLKPNSADANTNMAHLLRVTNRHMEAIEQYKKAISLRPSDPMLHFQYGNVLEKL</sequence>
<dbReference type="Pfam" id="PF08409">
    <property type="entry name" value="TMTC_DUF1736"/>
    <property type="match status" value="1"/>
</dbReference>
<feature type="transmembrane region" description="Helical" evidence="14">
    <location>
        <begin position="248"/>
        <end position="275"/>
    </location>
</feature>
<keyword evidence="8" id="KW-0677">Repeat</keyword>
<keyword evidence="10" id="KW-0256">Endoplasmic reticulum</keyword>
<evidence type="ECO:0000256" key="8">
    <source>
        <dbReference type="ARBA" id="ARBA00022737"/>
    </source>
</evidence>
<dbReference type="PROSITE" id="PS50005">
    <property type="entry name" value="TPR"/>
    <property type="match status" value="2"/>
</dbReference>
<reference evidence="16 17" key="1">
    <citation type="journal article" date="2007" name="Science">
        <title>Sea anemone genome reveals ancestral eumetazoan gene repertoire and genomic organization.</title>
        <authorList>
            <person name="Putnam N.H."/>
            <person name="Srivastava M."/>
            <person name="Hellsten U."/>
            <person name="Dirks B."/>
            <person name="Chapman J."/>
            <person name="Salamov A."/>
            <person name="Terry A."/>
            <person name="Shapiro H."/>
            <person name="Lindquist E."/>
            <person name="Kapitonov V.V."/>
            <person name="Jurka J."/>
            <person name="Genikhovich G."/>
            <person name="Grigoriev I.V."/>
            <person name="Lucas S.M."/>
            <person name="Steele R.E."/>
            <person name="Finnerty J.R."/>
            <person name="Technau U."/>
            <person name="Martindale M.Q."/>
            <person name="Rokhsar D.S."/>
        </authorList>
    </citation>
    <scope>NUCLEOTIDE SEQUENCE [LARGE SCALE GENOMIC DNA]</scope>
    <source>
        <strain evidence="17">CH2 X CH6</strain>
    </source>
</reference>
<keyword evidence="17" id="KW-1185">Reference proteome</keyword>
<evidence type="ECO:0000256" key="10">
    <source>
        <dbReference type="ARBA" id="ARBA00022824"/>
    </source>
</evidence>
<dbReference type="PANTHER" id="PTHR44227:SF3">
    <property type="entry name" value="PROTEIN O-MANNOSYL-TRANSFERASE TMTC4"/>
    <property type="match status" value="1"/>
</dbReference>
<dbReference type="InterPro" id="IPR011990">
    <property type="entry name" value="TPR-like_helical_dom_sf"/>
</dbReference>
<evidence type="ECO:0000256" key="9">
    <source>
        <dbReference type="ARBA" id="ARBA00022803"/>
    </source>
</evidence>
<evidence type="ECO:0000256" key="3">
    <source>
        <dbReference type="ARBA" id="ARBA00004922"/>
    </source>
</evidence>
<comment type="subcellular location">
    <subcellularLocation>
        <location evidence="2">Endoplasmic reticulum</location>
    </subcellularLocation>
    <subcellularLocation>
        <location evidence="1">Membrane</location>
        <topology evidence="1">Multi-pass membrane protein</topology>
    </subcellularLocation>
</comment>
<dbReference type="Proteomes" id="UP000001593">
    <property type="component" value="Unassembled WGS sequence"/>
</dbReference>
<feature type="repeat" description="TPR" evidence="13">
    <location>
        <begin position="532"/>
        <end position="565"/>
    </location>
</feature>
<dbReference type="SMART" id="SM00028">
    <property type="entry name" value="TPR"/>
    <property type="match status" value="3"/>
</dbReference>
<dbReference type="InParanoid" id="A7S8L8"/>
<dbReference type="GO" id="GO:0004169">
    <property type="term" value="F:dolichyl-phosphate-mannose-protein mannosyltransferase activity"/>
    <property type="evidence" value="ECO:0007669"/>
    <property type="project" value="UniProtKB-EC"/>
</dbReference>
<dbReference type="UniPathway" id="UPA00378"/>
<evidence type="ECO:0000256" key="2">
    <source>
        <dbReference type="ARBA" id="ARBA00004240"/>
    </source>
</evidence>
<evidence type="ECO:0000256" key="5">
    <source>
        <dbReference type="ARBA" id="ARBA00012839"/>
    </source>
</evidence>
<dbReference type="PhylomeDB" id="A7S8L8"/>
<dbReference type="Pfam" id="PF13414">
    <property type="entry name" value="TPR_11"/>
    <property type="match status" value="1"/>
</dbReference>
<dbReference type="HOGENOM" id="CLU_011615_4_2_1"/>
<feature type="transmembrane region" description="Helical" evidence="14">
    <location>
        <begin position="206"/>
        <end position="228"/>
    </location>
</feature>
<dbReference type="EMBL" id="DS469598">
    <property type="protein sequence ID" value="EDO39963.1"/>
    <property type="molecule type" value="Genomic_DNA"/>
</dbReference>
<gene>
    <name evidence="16" type="ORF">NEMVEDRAFT_v1g10843</name>
</gene>
<keyword evidence="7 14" id="KW-0812">Transmembrane</keyword>
<evidence type="ECO:0000256" key="12">
    <source>
        <dbReference type="ARBA" id="ARBA00023136"/>
    </source>
</evidence>
<dbReference type="GO" id="GO:0016020">
    <property type="term" value="C:membrane"/>
    <property type="evidence" value="ECO:0007669"/>
    <property type="project" value="UniProtKB-SubCell"/>
</dbReference>
<dbReference type="InterPro" id="IPR019734">
    <property type="entry name" value="TPR_rpt"/>
</dbReference>
<evidence type="ECO:0000256" key="13">
    <source>
        <dbReference type="PROSITE-ProRule" id="PRU00339"/>
    </source>
</evidence>
<dbReference type="STRING" id="45351.A7S8L8"/>
<accession>A7S8L8</accession>
<dbReference type="GO" id="GO:0030968">
    <property type="term" value="P:endoplasmic reticulum unfolded protein response"/>
    <property type="evidence" value="ECO:0000318"/>
    <property type="project" value="GO_Central"/>
</dbReference>
<comment type="similarity">
    <text evidence="4">Belongs to the TMTC family.</text>
</comment>
<feature type="non-terminal residue" evidence="16">
    <location>
        <position position="1"/>
    </location>
</feature>